<protein>
    <submittedName>
        <fullName evidence="8">Uncharacterized protein</fullName>
    </submittedName>
</protein>
<dbReference type="EMBL" id="CALNXI010000957">
    <property type="protein sequence ID" value="CAH3148708.1"/>
    <property type="molecule type" value="Genomic_DNA"/>
</dbReference>
<dbReference type="PROSITE" id="PS50189">
    <property type="entry name" value="NTR"/>
    <property type="match status" value="1"/>
</dbReference>
<evidence type="ECO:0000256" key="3">
    <source>
        <dbReference type="ARBA" id="ARBA00022729"/>
    </source>
</evidence>
<dbReference type="Pfam" id="PF01759">
    <property type="entry name" value="NTR"/>
    <property type="match status" value="1"/>
</dbReference>
<feature type="domain" description="NTR" evidence="6">
    <location>
        <begin position="195"/>
        <end position="313"/>
    </location>
</feature>
<dbReference type="InterPro" id="IPR018933">
    <property type="entry name" value="Netrin_module_non-TIMP"/>
</dbReference>
<dbReference type="InterPro" id="IPR001134">
    <property type="entry name" value="Netrin_domain"/>
</dbReference>
<keyword evidence="3" id="KW-0732">Signal</keyword>
<evidence type="ECO:0000256" key="5">
    <source>
        <dbReference type="ARBA" id="ARBA00023180"/>
    </source>
</evidence>
<dbReference type="Proteomes" id="UP001159427">
    <property type="component" value="Unassembled WGS sequence"/>
</dbReference>
<dbReference type="PROSITE" id="PS50890">
    <property type="entry name" value="PUA"/>
    <property type="match status" value="1"/>
</dbReference>
<name>A0ABN8PUG6_9CNID</name>
<dbReference type="InterPro" id="IPR008993">
    <property type="entry name" value="TIMP-like_OB-fold"/>
</dbReference>
<dbReference type="Gene3D" id="2.40.50.120">
    <property type="match status" value="1"/>
</dbReference>
<dbReference type="InterPro" id="IPR003306">
    <property type="entry name" value="WIF"/>
</dbReference>
<evidence type="ECO:0000256" key="4">
    <source>
        <dbReference type="ARBA" id="ARBA00023157"/>
    </source>
</evidence>
<evidence type="ECO:0000256" key="1">
    <source>
        <dbReference type="ARBA" id="ARBA00004613"/>
    </source>
</evidence>
<keyword evidence="9" id="KW-1185">Reference proteome</keyword>
<keyword evidence="5" id="KW-0325">Glycoprotein</keyword>
<comment type="caution">
    <text evidence="8">The sequence shown here is derived from an EMBL/GenBank/DDBJ whole genome shotgun (WGS) entry which is preliminary data.</text>
</comment>
<keyword evidence="2" id="KW-0964">Secreted</keyword>
<dbReference type="Pfam" id="PF02019">
    <property type="entry name" value="WIF"/>
    <property type="match status" value="1"/>
</dbReference>
<feature type="domain" description="WIF" evidence="7">
    <location>
        <begin position="30"/>
        <end position="165"/>
    </location>
</feature>
<keyword evidence="4" id="KW-1015">Disulfide bond</keyword>
<dbReference type="SUPFAM" id="SSF50242">
    <property type="entry name" value="TIMP-like"/>
    <property type="match status" value="1"/>
</dbReference>
<dbReference type="SMART" id="SM00469">
    <property type="entry name" value="WIF"/>
    <property type="match status" value="1"/>
</dbReference>
<proteinExistence type="predicted"/>
<evidence type="ECO:0000256" key="2">
    <source>
        <dbReference type="ARBA" id="ARBA00022525"/>
    </source>
</evidence>
<dbReference type="SMART" id="SM00643">
    <property type="entry name" value="C345C"/>
    <property type="match status" value="1"/>
</dbReference>
<gene>
    <name evidence="8" type="ORF">PEVE_00044681</name>
</gene>
<organism evidence="8 9">
    <name type="scientific">Porites evermanni</name>
    <dbReference type="NCBI Taxonomy" id="104178"/>
    <lineage>
        <taxon>Eukaryota</taxon>
        <taxon>Metazoa</taxon>
        <taxon>Cnidaria</taxon>
        <taxon>Anthozoa</taxon>
        <taxon>Hexacorallia</taxon>
        <taxon>Scleractinia</taxon>
        <taxon>Fungiina</taxon>
        <taxon>Poritidae</taxon>
        <taxon>Porites</taxon>
    </lineage>
</organism>
<dbReference type="InterPro" id="IPR038677">
    <property type="entry name" value="WIF_sf"/>
</dbReference>
<evidence type="ECO:0000313" key="8">
    <source>
        <dbReference type="EMBL" id="CAH3148708.1"/>
    </source>
</evidence>
<dbReference type="Gene3D" id="2.60.40.2170">
    <property type="entry name" value="Wnt, WIF domain"/>
    <property type="match status" value="1"/>
</dbReference>
<dbReference type="PROSITE" id="PS50814">
    <property type="entry name" value="WIF"/>
    <property type="match status" value="1"/>
</dbReference>
<evidence type="ECO:0000259" key="6">
    <source>
        <dbReference type="PROSITE" id="PS50189"/>
    </source>
</evidence>
<sequence length="318" mass="36484">MAECVAGVTLKIFLLLFTGLLGNCFAKLNVFLDAREVSRFLYDLNTNLFLVQNGKVAPILKTPILSSMIPPIEPYIKDLKFRFNATGSVRYSLSFKSSNETVMRHPTTNIRLNGLVPKRTKGFRVKFPCTGRVTGQTLLTINISFTEVNGDQIWGPLSLALRRYCVSDNEAWIDNTRFNSSESEDTSPLPPPQVCNKKCHKRHMMRRFCLSDFVIKARMENEIMRNGLHGLRVRVLRTYKEGKVQVNRRQLLEKRGQEITCSCSNLKPNKVYVILGKEDKRKRVLYIDNFSTALEWSKNGKAHLRAYRKKSSCPVRRS</sequence>
<accession>A0ABN8PUG6</accession>
<reference evidence="8 9" key="1">
    <citation type="submission" date="2022-05" db="EMBL/GenBank/DDBJ databases">
        <authorList>
            <consortium name="Genoscope - CEA"/>
            <person name="William W."/>
        </authorList>
    </citation>
    <scope>NUCLEOTIDE SEQUENCE [LARGE SCALE GENOMIC DNA]</scope>
</reference>
<evidence type="ECO:0000313" key="9">
    <source>
        <dbReference type="Proteomes" id="UP001159427"/>
    </source>
</evidence>
<comment type="subcellular location">
    <subcellularLocation>
        <location evidence="1">Secreted</location>
    </subcellularLocation>
</comment>
<evidence type="ECO:0000259" key="7">
    <source>
        <dbReference type="PROSITE" id="PS50814"/>
    </source>
</evidence>